<name>A0A7W9DZI3_9SPHI</name>
<keyword evidence="3 6" id="KW-0812">Transmembrane</keyword>
<evidence type="ECO:0000256" key="6">
    <source>
        <dbReference type="SAM" id="Phobius"/>
    </source>
</evidence>
<keyword evidence="5 6" id="KW-0472">Membrane</keyword>
<evidence type="ECO:0000256" key="3">
    <source>
        <dbReference type="ARBA" id="ARBA00022692"/>
    </source>
</evidence>
<gene>
    <name evidence="7" type="ORF">HDE68_003287</name>
</gene>
<evidence type="ECO:0000256" key="2">
    <source>
        <dbReference type="ARBA" id="ARBA00022475"/>
    </source>
</evidence>
<feature type="transmembrane region" description="Helical" evidence="6">
    <location>
        <begin position="110"/>
        <end position="128"/>
    </location>
</feature>
<feature type="transmembrane region" description="Helical" evidence="6">
    <location>
        <begin position="280"/>
        <end position="310"/>
    </location>
</feature>
<evidence type="ECO:0000256" key="5">
    <source>
        <dbReference type="ARBA" id="ARBA00023136"/>
    </source>
</evidence>
<dbReference type="GO" id="GO:0016765">
    <property type="term" value="F:transferase activity, transferring alkyl or aryl (other than methyl) groups"/>
    <property type="evidence" value="ECO:0007669"/>
    <property type="project" value="InterPro"/>
</dbReference>
<comment type="caution">
    <text evidence="7">The sequence shown here is derived from an EMBL/GenBank/DDBJ whole genome shotgun (WGS) entry which is preliminary data.</text>
</comment>
<dbReference type="EMBL" id="JACHCE010000005">
    <property type="protein sequence ID" value="MBB5637372.1"/>
    <property type="molecule type" value="Genomic_DNA"/>
</dbReference>
<evidence type="ECO:0000256" key="4">
    <source>
        <dbReference type="ARBA" id="ARBA00022989"/>
    </source>
</evidence>
<keyword evidence="2" id="KW-1003">Cell membrane</keyword>
<keyword evidence="7" id="KW-0808">Transferase</keyword>
<feature type="transmembrane region" description="Helical" evidence="6">
    <location>
        <begin position="84"/>
        <end position="104"/>
    </location>
</feature>
<dbReference type="RefSeq" id="WP_183883253.1">
    <property type="nucleotide sequence ID" value="NZ_JACHCE010000005.1"/>
</dbReference>
<proteinExistence type="predicted"/>
<dbReference type="Pfam" id="PF01040">
    <property type="entry name" value="UbiA"/>
    <property type="match status" value="1"/>
</dbReference>
<evidence type="ECO:0000313" key="8">
    <source>
        <dbReference type="Proteomes" id="UP000537204"/>
    </source>
</evidence>
<dbReference type="GO" id="GO:0016020">
    <property type="term" value="C:membrane"/>
    <property type="evidence" value="ECO:0007669"/>
    <property type="project" value="UniProtKB-SubCell"/>
</dbReference>
<comment type="subcellular location">
    <subcellularLocation>
        <location evidence="1">Membrane</location>
        <topology evidence="1">Multi-pass membrane protein</topology>
    </subcellularLocation>
</comment>
<dbReference type="InterPro" id="IPR000537">
    <property type="entry name" value="UbiA_prenyltransferase"/>
</dbReference>
<feature type="transmembrane region" description="Helical" evidence="6">
    <location>
        <begin position="135"/>
        <end position="155"/>
    </location>
</feature>
<accession>A0A7W9DZI3</accession>
<dbReference type="InterPro" id="IPR044878">
    <property type="entry name" value="UbiA_sf"/>
</dbReference>
<feature type="transmembrane region" description="Helical" evidence="6">
    <location>
        <begin position="42"/>
        <end position="63"/>
    </location>
</feature>
<feature type="transmembrane region" description="Helical" evidence="6">
    <location>
        <begin position="218"/>
        <end position="251"/>
    </location>
</feature>
<dbReference type="Proteomes" id="UP000537204">
    <property type="component" value="Unassembled WGS sequence"/>
</dbReference>
<evidence type="ECO:0000256" key="1">
    <source>
        <dbReference type="ARBA" id="ARBA00004141"/>
    </source>
</evidence>
<dbReference type="AlphaFoldDB" id="A0A7W9DZI3"/>
<organism evidence="7 8">
    <name type="scientific">Pedobacter cryoconitis</name>
    <dbReference type="NCBI Taxonomy" id="188932"/>
    <lineage>
        <taxon>Bacteria</taxon>
        <taxon>Pseudomonadati</taxon>
        <taxon>Bacteroidota</taxon>
        <taxon>Sphingobacteriia</taxon>
        <taxon>Sphingobacteriales</taxon>
        <taxon>Sphingobacteriaceae</taxon>
        <taxon>Pedobacter</taxon>
    </lineage>
</organism>
<evidence type="ECO:0000313" key="7">
    <source>
        <dbReference type="EMBL" id="MBB5637372.1"/>
    </source>
</evidence>
<sequence length="329" mass="37978">MKFLEFTRSSEWWEYKMVPLLSVGYATLLLQHYPITQAILKLLFLLSAVIIGAVYVSVINDISDIKEDAIAGKKNRMARISPPWRIAIVSLCLITGVINGYFIYPDRLSLFFYIMAWVVFSLYSLPPVRLKKRGIWGLLCDAMGAHLFPSLFITSSLLEFSHADKNVFWYIAVGIWALFYGLRGILWHQFYDRENDLKSGTTTFASAIRPENFKTREAVVFSVELIAFSGVLFFIFNLWIAVSIGLYLILIRIRKTYLNHKICLIITPAHAPHQLLMNDYYLVFFPLSLLFTLSLNHPSGWLVLFFHLLLFPRKTLFALKDIIACLKRN</sequence>
<feature type="transmembrane region" description="Helical" evidence="6">
    <location>
        <begin position="167"/>
        <end position="186"/>
    </location>
</feature>
<protein>
    <submittedName>
        <fullName evidence="7">4-hydroxybenzoate polyprenyltransferase</fullName>
    </submittedName>
</protein>
<keyword evidence="4 6" id="KW-1133">Transmembrane helix</keyword>
<dbReference type="Gene3D" id="1.10.357.140">
    <property type="entry name" value="UbiA prenyltransferase"/>
    <property type="match status" value="1"/>
</dbReference>
<reference evidence="7 8" key="1">
    <citation type="submission" date="2020-08" db="EMBL/GenBank/DDBJ databases">
        <title>Genomic Encyclopedia of Type Strains, Phase IV (KMG-V): Genome sequencing to study the core and pangenomes of soil and plant-associated prokaryotes.</title>
        <authorList>
            <person name="Whitman W."/>
        </authorList>
    </citation>
    <scope>NUCLEOTIDE SEQUENCE [LARGE SCALE GENOMIC DNA]</scope>
    <source>
        <strain evidence="7 8">S3M1</strain>
    </source>
</reference>
<dbReference type="CDD" id="cd13956">
    <property type="entry name" value="PT_UbiA"/>
    <property type="match status" value="1"/>
</dbReference>